<evidence type="ECO:0000256" key="1">
    <source>
        <dbReference type="SAM" id="Coils"/>
    </source>
</evidence>
<accession>A0A4Y1RFR7</accession>
<feature type="compositionally biased region" description="Low complexity" evidence="2">
    <location>
        <begin position="171"/>
        <end position="196"/>
    </location>
</feature>
<sequence>MLDQLLQHIKHCTSYSTRITEAWFHSSQPMTRSRSSELRRRYVAMQNAQTTVTNQLGTFISPSNSSSSTFNTPQMSDMDKVSSVVSMLKGTLERKKLSNQIEKEGVEDDSSNGLFSAQEIIVTTGFDQGQGDRIHEMAGTFQEVSTIQVNDHRITQNVEGSLDLEMEGFVNPRNPNPLSRNSQEPSQSESSAAAPSHGILSNPQKGCAVDKEDATKKRRVERSRKMAEAKERNSTPVIPSDIQSVLKRCENLEKEVRSLKLNLSFMNRKDSEQTKQIEELQKENEDLTDEKERLLEEIERILSETGKILKE</sequence>
<evidence type="ECO:0008006" key="4">
    <source>
        <dbReference type="Google" id="ProtNLM"/>
    </source>
</evidence>
<reference evidence="3" key="1">
    <citation type="journal article" date="2019" name="Science">
        <title>Mutation of a bHLH transcription factor allowed almond domestication.</title>
        <authorList>
            <person name="Sanchez-Perez R."/>
            <person name="Pavan S."/>
            <person name="Mazzeo R."/>
            <person name="Moldovan C."/>
            <person name="Aiese Cigliano R."/>
            <person name="Del Cueto J."/>
            <person name="Ricciardi F."/>
            <person name="Lotti C."/>
            <person name="Ricciardi L."/>
            <person name="Dicenta F."/>
            <person name="Lopez-Marques R.L."/>
            <person name="Lindberg Moller B."/>
        </authorList>
    </citation>
    <scope>NUCLEOTIDE SEQUENCE</scope>
</reference>
<feature type="region of interest" description="Disordered" evidence="2">
    <location>
        <begin position="167"/>
        <end position="236"/>
    </location>
</feature>
<organism evidence="3">
    <name type="scientific">Prunus dulcis</name>
    <name type="common">Almond</name>
    <name type="synonym">Amygdalus dulcis</name>
    <dbReference type="NCBI Taxonomy" id="3755"/>
    <lineage>
        <taxon>Eukaryota</taxon>
        <taxon>Viridiplantae</taxon>
        <taxon>Streptophyta</taxon>
        <taxon>Embryophyta</taxon>
        <taxon>Tracheophyta</taxon>
        <taxon>Spermatophyta</taxon>
        <taxon>Magnoliopsida</taxon>
        <taxon>eudicotyledons</taxon>
        <taxon>Gunneridae</taxon>
        <taxon>Pentapetalae</taxon>
        <taxon>rosids</taxon>
        <taxon>fabids</taxon>
        <taxon>Rosales</taxon>
        <taxon>Rosaceae</taxon>
        <taxon>Amygdaloideae</taxon>
        <taxon>Amygdaleae</taxon>
        <taxon>Prunus</taxon>
    </lineage>
</organism>
<gene>
    <name evidence="3" type="ORF">Prudu_013406</name>
</gene>
<dbReference type="GO" id="GO:0036377">
    <property type="term" value="P:arbuscular mycorrhizal association"/>
    <property type="evidence" value="ECO:0007669"/>
    <property type="project" value="InterPro"/>
</dbReference>
<proteinExistence type="predicted"/>
<dbReference type="AlphaFoldDB" id="A0A4Y1RFR7"/>
<protein>
    <recommendedName>
        <fullName evidence="4">CYCLOPS</fullName>
    </recommendedName>
</protein>
<dbReference type="GO" id="GO:0043565">
    <property type="term" value="F:sequence-specific DNA binding"/>
    <property type="evidence" value="ECO:0007669"/>
    <property type="project" value="InterPro"/>
</dbReference>
<dbReference type="InterPro" id="IPR040036">
    <property type="entry name" value="CYCLOPS"/>
</dbReference>
<keyword evidence="1" id="KW-0175">Coiled coil</keyword>
<feature type="coiled-coil region" evidence="1">
    <location>
        <begin position="242"/>
        <end position="304"/>
    </location>
</feature>
<evidence type="ECO:0000256" key="2">
    <source>
        <dbReference type="SAM" id="MobiDB-lite"/>
    </source>
</evidence>
<name>A0A4Y1RFR7_PRUDU</name>
<feature type="compositionally biased region" description="Basic and acidic residues" evidence="2">
    <location>
        <begin position="223"/>
        <end position="233"/>
    </location>
</feature>
<dbReference type="PANTHER" id="PTHR36890:SF1">
    <property type="entry name" value="PROTEIN CYCLOPS"/>
    <property type="match status" value="1"/>
</dbReference>
<evidence type="ECO:0000313" key="3">
    <source>
        <dbReference type="EMBL" id="BBH02738.1"/>
    </source>
</evidence>
<dbReference type="PANTHER" id="PTHR36890">
    <property type="entry name" value="PROTEIN CYCLOPS"/>
    <property type="match status" value="1"/>
</dbReference>
<dbReference type="EMBL" id="AP019301">
    <property type="protein sequence ID" value="BBH02738.1"/>
    <property type="molecule type" value="Genomic_DNA"/>
</dbReference>
<dbReference type="GO" id="GO:0005634">
    <property type="term" value="C:nucleus"/>
    <property type="evidence" value="ECO:0007669"/>
    <property type="project" value="InterPro"/>
</dbReference>